<dbReference type="Proteomes" id="UP000248795">
    <property type="component" value="Unassembled WGS sequence"/>
</dbReference>
<dbReference type="GO" id="GO:0005886">
    <property type="term" value="C:plasma membrane"/>
    <property type="evidence" value="ECO:0007669"/>
    <property type="project" value="UniProtKB-SubCell"/>
</dbReference>
<evidence type="ECO:0000256" key="1">
    <source>
        <dbReference type="ARBA" id="ARBA00004651"/>
    </source>
</evidence>
<dbReference type="InterPro" id="IPR039421">
    <property type="entry name" value="Type_1_exporter"/>
</dbReference>
<evidence type="ECO:0000256" key="3">
    <source>
        <dbReference type="ARBA" id="ARBA00022692"/>
    </source>
</evidence>
<dbReference type="GO" id="GO:0140359">
    <property type="term" value="F:ABC-type transporter activity"/>
    <property type="evidence" value="ECO:0007669"/>
    <property type="project" value="InterPro"/>
</dbReference>
<dbReference type="Pfam" id="PF00005">
    <property type="entry name" value="ABC_tran"/>
    <property type="match status" value="1"/>
</dbReference>
<feature type="transmembrane region" description="Helical" evidence="8">
    <location>
        <begin position="173"/>
        <end position="194"/>
    </location>
</feature>
<dbReference type="EMBL" id="QKVK01000002">
    <property type="protein sequence ID" value="PZF78062.1"/>
    <property type="molecule type" value="Genomic_DNA"/>
</dbReference>
<dbReference type="InterPro" id="IPR036640">
    <property type="entry name" value="ABC1_TM_sf"/>
</dbReference>
<comment type="caution">
    <text evidence="11">The sequence shown here is derived from an EMBL/GenBank/DDBJ whole genome shotgun (WGS) entry which is preliminary data.</text>
</comment>
<evidence type="ECO:0000256" key="4">
    <source>
        <dbReference type="ARBA" id="ARBA00022741"/>
    </source>
</evidence>
<evidence type="ECO:0000313" key="12">
    <source>
        <dbReference type="Proteomes" id="UP000248795"/>
    </source>
</evidence>
<dbReference type="SUPFAM" id="SSF90123">
    <property type="entry name" value="ABC transporter transmembrane region"/>
    <property type="match status" value="1"/>
</dbReference>
<dbReference type="SMART" id="SM00382">
    <property type="entry name" value="AAA"/>
    <property type="match status" value="1"/>
</dbReference>
<dbReference type="CDD" id="cd03228">
    <property type="entry name" value="ABCC_MRP_Like"/>
    <property type="match status" value="1"/>
</dbReference>
<dbReference type="Gene3D" id="3.40.50.300">
    <property type="entry name" value="P-loop containing nucleotide triphosphate hydrolases"/>
    <property type="match status" value="1"/>
</dbReference>
<dbReference type="InterPro" id="IPR003439">
    <property type="entry name" value="ABC_transporter-like_ATP-bd"/>
</dbReference>
<dbReference type="Gene3D" id="1.20.1560.10">
    <property type="entry name" value="ABC transporter type 1, transmembrane domain"/>
    <property type="match status" value="1"/>
</dbReference>
<evidence type="ECO:0000256" key="8">
    <source>
        <dbReference type="SAM" id="Phobius"/>
    </source>
</evidence>
<evidence type="ECO:0000259" key="10">
    <source>
        <dbReference type="PROSITE" id="PS50929"/>
    </source>
</evidence>
<dbReference type="GO" id="GO:0016887">
    <property type="term" value="F:ATP hydrolysis activity"/>
    <property type="evidence" value="ECO:0007669"/>
    <property type="project" value="InterPro"/>
</dbReference>
<sequence length="574" mass="60889">MRLSLPRTLLERREAASGVVLVCLLLSGLAEAASIGSLLPALSTIANGSSESNSTVGRYVQSGLAALGVAPTFGNLILLAVSLMAAKSLLSFSALSYAGILAARVSVSLRRRLVAGLFDARWPYLADQKVGHVANSLGNDAARAGDAYLVSAQVAAYAIQALSYVALNFLINWRVALFGLGGGLVVVLSLGRLVEIGRRAGYRQTDGTAQLSMLTTDALASLKPIKSMWRQHAIQERIGRAMSGVHRSLVAREVSKAGLAQGSDLLLAVLIGGGLYLGHAVGGLPLPALIISGIGFFQILTVVSRLQRYLQQAASLESAFLRTTSLIADVEANREINGGHLEPAVPCSLRLEGVSFWRGQNRVLENACLEIPEGKITVLQGHSGSGKTTIIDLILGLISPSEGRVVLGDVSLPDVDIWAWRRHIGYVPQELNLFHASIRENITLLDPTISDGEVWEALVLAGAAQLVRQMPSGLDTVVGEMGSKLSGGERQRVSLARALVGRPSFLILDEVTSALDPVTESQVLANIVALKGRLTVFTVSHRAAWAMAADRIYDLQAGVCMQVEVTDLLPRISA</sequence>
<keyword evidence="5" id="KW-0067">ATP-binding</keyword>
<name>A0A2W2AWG4_9HYPH</name>
<dbReference type="GO" id="GO:0034040">
    <property type="term" value="F:ATPase-coupled lipid transmembrane transporter activity"/>
    <property type="evidence" value="ECO:0007669"/>
    <property type="project" value="TreeGrafter"/>
</dbReference>
<keyword evidence="3 8" id="KW-0812">Transmembrane</keyword>
<evidence type="ECO:0000313" key="11">
    <source>
        <dbReference type="EMBL" id="PZF78062.1"/>
    </source>
</evidence>
<dbReference type="SUPFAM" id="SSF52540">
    <property type="entry name" value="P-loop containing nucleoside triphosphate hydrolases"/>
    <property type="match status" value="1"/>
</dbReference>
<dbReference type="InterPro" id="IPR027417">
    <property type="entry name" value="P-loop_NTPase"/>
</dbReference>
<dbReference type="InterPro" id="IPR017871">
    <property type="entry name" value="ABC_transporter-like_CS"/>
</dbReference>
<dbReference type="InterPro" id="IPR011527">
    <property type="entry name" value="ABC1_TM_dom"/>
</dbReference>
<evidence type="ECO:0000256" key="6">
    <source>
        <dbReference type="ARBA" id="ARBA00022989"/>
    </source>
</evidence>
<organism evidence="11 12">
    <name type="scientific">Aestuariivirga litoralis</name>
    <dbReference type="NCBI Taxonomy" id="2650924"/>
    <lineage>
        <taxon>Bacteria</taxon>
        <taxon>Pseudomonadati</taxon>
        <taxon>Pseudomonadota</taxon>
        <taxon>Alphaproteobacteria</taxon>
        <taxon>Hyphomicrobiales</taxon>
        <taxon>Aestuariivirgaceae</taxon>
        <taxon>Aestuariivirga</taxon>
    </lineage>
</organism>
<dbReference type="InterPro" id="IPR003593">
    <property type="entry name" value="AAA+_ATPase"/>
</dbReference>
<keyword evidence="12" id="KW-1185">Reference proteome</keyword>
<feature type="domain" description="ABC transmembrane type-1" evidence="10">
    <location>
        <begin position="19"/>
        <end position="315"/>
    </location>
</feature>
<reference evidence="12" key="1">
    <citation type="submission" date="2018-06" db="EMBL/GenBank/DDBJ databases">
        <title>Aestuariibacter litoralis strain KCTC 52945T.</title>
        <authorList>
            <person name="Li X."/>
            <person name="Salam N."/>
            <person name="Li J.-L."/>
            <person name="Chen Y.-M."/>
            <person name="Yang Z.-W."/>
            <person name="Zhang L.-Y."/>
            <person name="Han M.-X."/>
            <person name="Xiao M."/>
            <person name="Li W.-J."/>
        </authorList>
    </citation>
    <scope>NUCLEOTIDE SEQUENCE [LARGE SCALE GENOMIC DNA]</scope>
    <source>
        <strain evidence="12">KCTC 52945</strain>
    </source>
</reference>
<dbReference type="PROSITE" id="PS50893">
    <property type="entry name" value="ABC_TRANSPORTER_2"/>
    <property type="match status" value="1"/>
</dbReference>
<comment type="similarity">
    <text evidence="2">Belongs to the ABC transporter superfamily.</text>
</comment>
<keyword evidence="6 8" id="KW-1133">Transmembrane helix</keyword>
<dbReference type="PROSITE" id="PS00211">
    <property type="entry name" value="ABC_TRANSPORTER_1"/>
    <property type="match status" value="1"/>
</dbReference>
<feature type="domain" description="ABC transporter" evidence="9">
    <location>
        <begin position="349"/>
        <end position="574"/>
    </location>
</feature>
<evidence type="ECO:0000256" key="5">
    <source>
        <dbReference type="ARBA" id="ARBA00022840"/>
    </source>
</evidence>
<evidence type="ECO:0008006" key="13">
    <source>
        <dbReference type="Google" id="ProtNLM"/>
    </source>
</evidence>
<dbReference type="PANTHER" id="PTHR24221:SF654">
    <property type="entry name" value="ATP-BINDING CASSETTE SUB-FAMILY B MEMBER 6"/>
    <property type="match status" value="1"/>
</dbReference>
<feature type="transmembrane region" description="Helical" evidence="8">
    <location>
        <begin position="257"/>
        <end position="278"/>
    </location>
</feature>
<keyword evidence="7 8" id="KW-0472">Membrane</keyword>
<dbReference type="Pfam" id="PF00664">
    <property type="entry name" value="ABC_membrane"/>
    <property type="match status" value="1"/>
</dbReference>
<evidence type="ECO:0000256" key="7">
    <source>
        <dbReference type="ARBA" id="ARBA00023136"/>
    </source>
</evidence>
<comment type="subcellular location">
    <subcellularLocation>
        <location evidence="1">Cell membrane</location>
        <topology evidence="1">Multi-pass membrane protein</topology>
    </subcellularLocation>
</comment>
<protein>
    <recommendedName>
        <fullName evidence="13">ABC transporter ATP-binding protein</fullName>
    </recommendedName>
</protein>
<proteinExistence type="inferred from homology"/>
<evidence type="ECO:0000256" key="2">
    <source>
        <dbReference type="ARBA" id="ARBA00005417"/>
    </source>
</evidence>
<dbReference type="PANTHER" id="PTHR24221">
    <property type="entry name" value="ATP-BINDING CASSETTE SUB-FAMILY B"/>
    <property type="match status" value="1"/>
</dbReference>
<dbReference type="GO" id="GO:0005524">
    <property type="term" value="F:ATP binding"/>
    <property type="evidence" value="ECO:0007669"/>
    <property type="project" value="UniProtKB-KW"/>
</dbReference>
<feature type="transmembrane region" description="Helical" evidence="8">
    <location>
        <begin position="147"/>
        <end position="167"/>
    </location>
</feature>
<gene>
    <name evidence="11" type="ORF">DK847_06465</name>
</gene>
<evidence type="ECO:0000259" key="9">
    <source>
        <dbReference type="PROSITE" id="PS50893"/>
    </source>
</evidence>
<keyword evidence="4" id="KW-0547">Nucleotide-binding</keyword>
<dbReference type="PROSITE" id="PS50929">
    <property type="entry name" value="ABC_TM1F"/>
    <property type="match status" value="1"/>
</dbReference>
<accession>A0A2W2AWG4</accession>
<dbReference type="AlphaFoldDB" id="A0A2W2AWG4"/>